<feature type="non-terminal residue" evidence="2">
    <location>
        <position position="1"/>
    </location>
</feature>
<reference evidence="2 3" key="1">
    <citation type="journal article" date="2015" name="Genome Biol. Evol.">
        <title>The genome of winter moth (Operophtera brumata) provides a genomic perspective on sexual dimorphism and phenology.</title>
        <authorList>
            <person name="Derks M.F."/>
            <person name="Smit S."/>
            <person name="Salis L."/>
            <person name="Schijlen E."/>
            <person name="Bossers A."/>
            <person name="Mateman C."/>
            <person name="Pijl A.S."/>
            <person name="de Ridder D."/>
            <person name="Groenen M.A."/>
            <person name="Visser M.E."/>
            <person name="Megens H.J."/>
        </authorList>
    </citation>
    <scope>NUCLEOTIDE SEQUENCE [LARGE SCALE GENOMIC DNA]</scope>
    <source>
        <strain evidence="2">WM2013NL</strain>
        <tissue evidence="2">Head and thorax</tissue>
    </source>
</reference>
<evidence type="ECO:0000313" key="2">
    <source>
        <dbReference type="EMBL" id="KOB66950.1"/>
    </source>
</evidence>
<gene>
    <name evidence="2" type="ORF">OBRU01_20446</name>
</gene>
<evidence type="ECO:0000259" key="1">
    <source>
        <dbReference type="PROSITE" id="PS50835"/>
    </source>
</evidence>
<dbReference type="InterPro" id="IPR013783">
    <property type="entry name" value="Ig-like_fold"/>
</dbReference>
<dbReference type="AlphaFoldDB" id="A0A0L7KUZ1"/>
<dbReference type="Proteomes" id="UP000037510">
    <property type="component" value="Unassembled WGS sequence"/>
</dbReference>
<keyword evidence="3" id="KW-1185">Reference proteome</keyword>
<feature type="non-terminal residue" evidence="2">
    <location>
        <position position="119"/>
    </location>
</feature>
<dbReference type="SUPFAM" id="SSF48726">
    <property type="entry name" value="Immunoglobulin"/>
    <property type="match status" value="1"/>
</dbReference>
<accession>A0A0L7KUZ1</accession>
<feature type="domain" description="Ig-like" evidence="1">
    <location>
        <begin position="2"/>
        <end position="36"/>
    </location>
</feature>
<dbReference type="STRING" id="104452.A0A0L7KUZ1"/>
<evidence type="ECO:0000313" key="3">
    <source>
        <dbReference type="Proteomes" id="UP000037510"/>
    </source>
</evidence>
<dbReference type="PROSITE" id="PS50835">
    <property type="entry name" value="IG_LIKE"/>
    <property type="match status" value="1"/>
</dbReference>
<name>A0A0L7KUZ1_OPEBR</name>
<organism evidence="2 3">
    <name type="scientific">Operophtera brumata</name>
    <name type="common">Winter moth</name>
    <name type="synonym">Phalaena brumata</name>
    <dbReference type="NCBI Taxonomy" id="104452"/>
    <lineage>
        <taxon>Eukaryota</taxon>
        <taxon>Metazoa</taxon>
        <taxon>Ecdysozoa</taxon>
        <taxon>Arthropoda</taxon>
        <taxon>Hexapoda</taxon>
        <taxon>Insecta</taxon>
        <taxon>Pterygota</taxon>
        <taxon>Neoptera</taxon>
        <taxon>Endopterygota</taxon>
        <taxon>Lepidoptera</taxon>
        <taxon>Glossata</taxon>
        <taxon>Ditrysia</taxon>
        <taxon>Geometroidea</taxon>
        <taxon>Geometridae</taxon>
        <taxon>Larentiinae</taxon>
        <taxon>Operophtera</taxon>
    </lineage>
</organism>
<sequence length="119" mass="12314">APAHVTITGPSEARVGDPVPLACSTAPSNPAAEIKWACCATASINSSQRTSCPLTPSTFYSICIKSATPLGVITAAILINEPDNMTLGCYDYVGKTTKCSEKPAHGEGIKGYAKRAAEQ</sequence>
<dbReference type="InterPro" id="IPR036179">
    <property type="entry name" value="Ig-like_dom_sf"/>
</dbReference>
<dbReference type="Gene3D" id="2.60.40.10">
    <property type="entry name" value="Immunoglobulins"/>
    <property type="match status" value="1"/>
</dbReference>
<dbReference type="EMBL" id="JTDY01005489">
    <property type="protein sequence ID" value="KOB66950.1"/>
    <property type="molecule type" value="Genomic_DNA"/>
</dbReference>
<comment type="caution">
    <text evidence="2">The sequence shown here is derived from an EMBL/GenBank/DDBJ whole genome shotgun (WGS) entry which is preliminary data.</text>
</comment>
<dbReference type="InterPro" id="IPR007110">
    <property type="entry name" value="Ig-like_dom"/>
</dbReference>
<protein>
    <recommendedName>
        <fullName evidence="1">Ig-like domain-containing protein</fullName>
    </recommendedName>
</protein>
<proteinExistence type="predicted"/>